<keyword evidence="3" id="KW-1185">Reference proteome</keyword>
<evidence type="ECO:0000313" key="2">
    <source>
        <dbReference type="EMBL" id="MFC4564036.1"/>
    </source>
</evidence>
<dbReference type="RefSeq" id="WP_378576805.1">
    <property type="nucleotide sequence ID" value="NZ_JBHSFQ010000020.1"/>
</dbReference>
<protein>
    <submittedName>
        <fullName evidence="2">Uncharacterized protein</fullName>
    </submittedName>
</protein>
<sequence length="160" mass="17316">MLAQILPLAGVVIGALASYLATAMAERARFRRSMAIRWDERRMDVYVEYTSHVKKMLKLGEKILRDPADPAGRQADLEALEEERSARFEALALLADPATTDAAHTVNRQVARLLRATREPDRTEPPAAGGPSLGDDVVAALNTFHAAARRGLGVSSGSPL</sequence>
<feature type="transmembrane region" description="Helical" evidence="1">
    <location>
        <begin position="6"/>
        <end position="25"/>
    </location>
</feature>
<dbReference type="EMBL" id="JBHSFQ010000020">
    <property type="protein sequence ID" value="MFC4564036.1"/>
    <property type="molecule type" value="Genomic_DNA"/>
</dbReference>
<keyword evidence="1" id="KW-0472">Membrane</keyword>
<name>A0ABV9E0V9_9ACTN</name>
<gene>
    <name evidence="2" type="ORF">ACFO4E_19410</name>
</gene>
<keyword evidence="1" id="KW-1133">Transmembrane helix</keyword>
<comment type="caution">
    <text evidence="2">The sequence shown here is derived from an EMBL/GenBank/DDBJ whole genome shotgun (WGS) entry which is preliminary data.</text>
</comment>
<keyword evidence="1" id="KW-0812">Transmembrane</keyword>
<proteinExistence type="predicted"/>
<organism evidence="2 3">
    <name type="scientific">Nocardiopsis mangrovi</name>
    <dbReference type="NCBI Taxonomy" id="1179818"/>
    <lineage>
        <taxon>Bacteria</taxon>
        <taxon>Bacillati</taxon>
        <taxon>Actinomycetota</taxon>
        <taxon>Actinomycetes</taxon>
        <taxon>Streptosporangiales</taxon>
        <taxon>Nocardiopsidaceae</taxon>
        <taxon>Nocardiopsis</taxon>
    </lineage>
</organism>
<dbReference type="Proteomes" id="UP001595923">
    <property type="component" value="Unassembled WGS sequence"/>
</dbReference>
<reference evidence="3" key="1">
    <citation type="journal article" date="2019" name="Int. J. Syst. Evol. Microbiol.">
        <title>The Global Catalogue of Microorganisms (GCM) 10K type strain sequencing project: providing services to taxonomists for standard genome sequencing and annotation.</title>
        <authorList>
            <consortium name="The Broad Institute Genomics Platform"/>
            <consortium name="The Broad Institute Genome Sequencing Center for Infectious Disease"/>
            <person name="Wu L."/>
            <person name="Ma J."/>
        </authorList>
    </citation>
    <scope>NUCLEOTIDE SEQUENCE [LARGE SCALE GENOMIC DNA]</scope>
    <source>
        <strain evidence="3">XZYJ18</strain>
    </source>
</reference>
<evidence type="ECO:0000256" key="1">
    <source>
        <dbReference type="SAM" id="Phobius"/>
    </source>
</evidence>
<accession>A0ABV9E0V9</accession>
<evidence type="ECO:0000313" key="3">
    <source>
        <dbReference type="Proteomes" id="UP001595923"/>
    </source>
</evidence>